<reference evidence="11" key="1">
    <citation type="journal article" date="2018" name="Nat. Microbiol.">
        <title>Leveraging single-cell genomics to expand the fungal tree of life.</title>
        <authorList>
            <person name="Ahrendt S.R."/>
            <person name="Quandt C.A."/>
            <person name="Ciobanu D."/>
            <person name="Clum A."/>
            <person name="Salamov A."/>
            <person name="Andreopoulos B."/>
            <person name="Cheng J.F."/>
            <person name="Woyke T."/>
            <person name="Pelin A."/>
            <person name="Henrissat B."/>
            <person name="Reynolds N.K."/>
            <person name="Benny G.L."/>
            <person name="Smith M.E."/>
            <person name="James T.Y."/>
            <person name="Grigoriev I.V."/>
        </authorList>
    </citation>
    <scope>NUCLEOTIDE SEQUENCE [LARGE SCALE GENOMIC DNA]</scope>
    <source>
        <strain evidence="11">Benny S71-1</strain>
    </source>
</reference>
<dbReference type="OrthoDB" id="2162449at2759"/>
<dbReference type="InterPro" id="IPR001564">
    <property type="entry name" value="Nucleoside_diP_kinase"/>
</dbReference>
<dbReference type="GO" id="GO:0006228">
    <property type="term" value="P:UTP biosynthetic process"/>
    <property type="evidence" value="ECO:0007669"/>
    <property type="project" value="InterPro"/>
</dbReference>
<dbReference type="GO" id="GO:0004550">
    <property type="term" value="F:nucleoside diphosphate kinase activity"/>
    <property type="evidence" value="ECO:0007669"/>
    <property type="project" value="InterPro"/>
</dbReference>
<evidence type="ECO:0000313" key="10">
    <source>
        <dbReference type="EMBL" id="RKP28104.1"/>
    </source>
</evidence>
<feature type="binding site" evidence="7">
    <location>
        <position position="111"/>
    </location>
    <ligand>
        <name>ATP</name>
        <dbReference type="ChEBI" id="CHEBI:30616"/>
    </ligand>
</feature>
<protein>
    <recommendedName>
        <fullName evidence="2">Nucleoside diphosphate kinase</fullName>
    </recommendedName>
</protein>
<keyword evidence="3" id="KW-0808">Transferase</keyword>
<evidence type="ECO:0000256" key="7">
    <source>
        <dbReference type="PROSITE-ProRule" id="PRU00706"/>
    </source>
</evidence>
<evidence type="ECO:0000256" key="1">
    <source>
        <dbReference type="ARBA" id="ARBA00008142"/>
    </source>
</evidence>
<sequence>RTQADVQLTLALLKPDICADHEQVVAVHQAIRDASLAIVAQHSVAWKPEGAAAFYAEHKGRFFYERLCGYMSSGPFEALVLGGHDAIARWRALIGPTHPIRARVNAPTTLRALYGLTDTRNSFHGS</sequence>
<dbReference type="AlphaFoldDB" id="A0A4P9Z638"/>
<gene>
    <name evidence="10" type="ORF">SYNPS1DRAFT_7085</name>
</gene>
<dbReference type="EMBL" id="KZ989119">
    <property type="protein sequence ID" value="RKP28104.1"/>
    <property type="molecule type" value="Genomic_DNA"/>
</dbReference>
<comment type="similarity">
    <text evidence="1 7 8">Belongs to the NDK family.</text>
</comment>
<keyword evidence="5 10" id="KW-0418">Kinase</keyword>
<proteinExistence type="inferred from homology"/>
<dbReference type="Gene3D" id="3.30.70.141">
    <property type="entry name" value="Nucleoside diphosphate kinase-like domain"/>
    <property type="match status" value="1"/>
</dbReference>
<feature type="binding site" evidence="7">
    <location>
        <position position="91"/>
    </location>
    <ligand>
        <name>ATP</name>
        <dbReference type="ChEBI" id="CHEBI:30616"/>
    </ligand>
</feature>
<dbReference type="PANTHER" id="PTHR46161:SF3">
    <property type="entry name" value="NUCLEOSIDE DIPHOSPHATE KINASE DDB_G0292928-RELATED"/>
    <property type="match status" value="1"/>
</dbReference>
<keyword evidence="4" id="KW-0547">Nucleotide-binding</keyword>
<feature type="binding site" evidence="7">
    <location>
        <position position="97"/>
    </location>
    <ligand>
        <name>ATP</name>
        <dbReference type="ChEBI" id="CHEBI:30616"/>
    </ligand>
</feature>
<dbReference type="GO" id="GO:0006183">
    <property type="term" value="P:GTP biosynthetic process"/>
    <property type="evidence" value="ECO:0007669"/>
    <property type="project" value="InterPro"/>
</dbReference>
<dbReference type="PANTHER" id="PTHR46161">
    <property type="entry name" value="NUCLEOSIDE DIPHOSPHATE KINASE"/>
    <property type="match status" value="1"/>
</dbReference>
<feature type="domain" description="Nucleoside diphosphate kinase-like" evidence="9">
    <location>
        <begin position="6"/>
        <end position="126"/>
    </location>
</feature>
<feature type="binding site" evidence="7">
    <location>
        <position position="14"/>
    </location>
    <ligand>
        <name>ATP</name>
        <dbReference type="ChEBI" id="CHEBI:30616"/>
    </ligand>
</feature>
<evidence type="ECO:0000259" key="9">
    <source>
        <dbReference type="SMART" id="SM00562"/>
    </source>
</evidence>
<dbReference type="SMART" id="SM00562">
    <property type="entry name" value="NDK"/>
    <property type="match status" value="1"/>
</dbReference>
<dbReference type="PRINTS" id="PR01243">
    <property type="entry name" value="NUCDPKINASE"/>
</dbReference>
<dbReference type="Proteomes" id="UP000278143">
    <property type="component" value="Unassembled WGS sequence"/>
</dbReference>
<evidence type="ECO:0000256" key="2">
    <source>
        <dbReference type="ARBA" id="ARBA00017632"/>
    </source>
</evidence>
<feature type="binding site" evidence="7">
    <location>
        <position position="121"/>
    </location>
    <ligand>
        <name>ATP</name>
        <dbReference type="ChEBI" id="CHEBI:30616"/>
    </ligand>
</feature>
<keyword evidence="11" id="KW-1185">Reference proteome</keyword>
<dbReference type="InterPro" id="IPR036850">
    <property type="entry name" value="NDK-like_dom_sf"/>
</dbReference>
<feature type="non-terminal residue" evidence="10">
    <location>
        <position position="126"/>
    </location>
</feature>
<dbReference type="GO" id="GO:0005524">
    <property type="term" value="F:ATP binding"/>
    <property type="evidence" value="ECO:0007669"/>
    <property type="project" value="UniProtKB-KW"/>
</dbReference>
<dbReference type="SUPFAM" id="SSF54919">
    <property type="entry name" value="Nucleoside diphosphate kinase, NDK"/>
    <property type="match status" value="1"/>
</dbReference>
<feature type="binding site" evidence="7">
    <location>
        <position position="63"/>
    </location>
    <ligand>
        <name>ATP</name>
        <dbReference type="ChEBI" id="CHEBI:30616"/>
    </ligand>
</feature>
<dbReference type="InterPro" id="IPR034907">
    <property type="entry name" value="NDK-like_dom"/>
</dbReference>
<keyword evidence="6" id="KW-0067">ATP-binding</keyword>
<feature type="non-terminal residue" evidence="10">
    <location>
        <position position="1"/>
    </location>
</feature>
<name>A0A4P9Z638_9FUNG</name>
<dbReference type="GO" id="GO:0006241">
    <property type="term" value="P:CTP biosynthetic process"/>
    <property type="evidence" value="ECO:0007669"/>
    <property type="project" value="InterPro"/>
</dbReference>
<dbReference type="Pfam" id="PF00334">
    <property type="entry name" value="NDK"/>
    <property type="match status" value="1"/>
</dbReference>
<evidence type="ECO:0000256" key="6">
    <source>
        <dbReference type="ARBA" id="ARBA00022840"/>
    </source>
</evidence>
<evidence type="ECO:0000256" key="3">
    <source>
        <dbReference type="ARBA" id="ARBA00022679"/>
    </source>
</evidence>
<accession>A0A4P9Z638</accession>
<evidence type="ECO:0000256" key="4">
    <source>
        <dbReference type="ARBA" id="ARBA00022741"/>
    </source>
</evidence>
<organism evidence="10 11">
    <name type="scientific">Syncephalis pseudoplumigaleata</name>
    <dbReference type="NCBI Taxonomy" id="1712513"/>
    <lineage>
        <taxon>Eukaryota</taxon>
        <taxon>Fungi</taxon>
        <taxon>Fungi incertae sedis</taxon>
        <taxon>Zoopagomycota</taxon>
        <taxon>Zoopagomycotina</taxon>
        <taxon>Zoopagomycetes</taxon>
        <taxon>Zoopagales</taxon>
        <taxon>Piptocephalidaceae</taxon>
        <taxon>Syncephalis</taxon>
    </lineage>
</organism>
<evidence type="ECO:0000256" key="5">
    <source>
        <dbReference type="ARBA" id="ARBA00022777"/>
    </source>
</evidence>
<evidence type="ECO:0000313" key="11">
    <source>
        <dbReference type="Proteomes" id="UP000278143"/>
    </source>
</evidence>
<dbReference type="PROSITE" id="PS51374">
    <property type="entry name" value="NDPK_LIKE"/>
    <property type="match status" value="1"/>
</dbReference>
<feature type="active site" description="Pros-phosphohistidine intermediate" evidence="7">
    <location>
        <position position="124"/>
    </location>
</feature>
<evidence type="ECO:0000256" key="8">
    <source>
        <dbReference type="RuleBase" id="RU004011"/>
    </source>
</evidence>